<dbReference type="PATRIC" id="fig|1162668.3.peg.302"/>
<proteinExistence type="predicted"/>
<dbReference type="RefSeq" id="WP_014448476.1">
    <property type="nucleotide sequence ID" value="NC_017094.1"/>
</dbReference>
<evidence type="ECO:0000259" key="1">
    <source>
        <dbReference type="PROSITE" id="PS51833"/>
    </source>
</evidence>
<dbReference type="HOGENOM" id="CLU_048246_4_2_0"/>
<dbReference type="STRING" id="1162668.LFE_0261"/>
<dbReference type="Pfam" id="PF08668">
    <property type="entry name" value="HDOD"/>
    <property type="match status" value="1"/>
</dbReference>
<protein>
    <submittedName>
        <fullName evidence="2">Putative metal dependent phosphohydrolase</fullName>
    </submittedName>
</protein>
<dbReference type="InterPro" id="IPR003607">
    <property type="entry name" value="HD/PDEase_dom"/>
</dbReference>
<dbReference type="eggNOG" id="COG1639">
    <property type="taxonomic scope" value="Bacteria"/>
</dbReference>
<dbReference type="Proteomes" id="UP000007382">
    <property type="component" value="Chromosome"/>
</dbReference>
<dbReference type="OrthoDB" id="9803649at2"/>
<dbReference type="AlphaFoldDB" id="I0IL34"/>
<feature type="domain" description="HDOD" evidence="1">
    <location>
        <begin position="19"/>
        <end position="210"/>
    </location>
</feature>
<evidence type="ECO:0000313" key="3">
    <source>
        <dbReference type="Proteomes" id="UP000007382"/>
    </source>
</evidence>
<sequence length="284" mass="31588">METKVNPSFQVFLETLSVLPAISPLSNKLFTIIDDPNVSIAVIGSLIAEDPGLASRLITVANSPFYPFSEKVSTIRGALVRLGLVTVRGILLTTSLFDRVKHQPGVFELWKHSLGVSRVAKNLSLRLEGVMNPDEATLSGLLHDIGKLPFLIFKPQRMESIWKGLPRSGKDSDWELEEFGLSHDQLGGRLLTQWKFPEVIRDSIRWHHRPEKCPVKSRRSSALVGLADTICRGVGIGHADFPYLDAPIGAFLDVLEMRGEEIVPVIQEVVGDRDMIEMASREIF</sequence>
<dbReference type="KEGG" id="lfc:LFE_0261"/>
<dbReference type="PROSITE" id="PS51833">
    <property type="entry name" value="HDOD"/>
    <property type="match status" value="1"/>
</dbReference>
<keyword evidence="2" id="KW-0378">Hydrolase</keyword>
<dbReference type="PANTHER" id="PTHR33525">
    <property type="match status" value="1"/>
</dbReference>
<gene>
    <name evidence="2" type="ordered locus">LFE_0261</name>
</gene>
<name>I0IL34_LEPFC</name>
<dbReference type="SUPFAM" id="SSF109604">
    <property type="entry name" value="HD-domain/PDEase-like"/>
    <property type="match status" value="1"/>
</dbReference>
<reference evidence="3" key="2">
    <citation type="submission" date="2012-03" db="EMBL/GenBank/DDBJ databases">
        <title>The complete genome sequence of the pioneer microbe on fresh volcanic deposit, Leptospirillum ferrooxidans strain C2-3.</title>
        <authorList>
            <person name="Fujimura R."/>
            <person name="Sato Y."/>
            <person name="Nishizawa T."/>
            <person name="Nanba K."/>
            <person name="Oshima K."/>
            <person name="Hattori M."/>
            <person name="Kamijo T."/>
            <person name="Ohta H."/>
        </authorList>
    </citation>
    <scope>NUCLEOTIDE SEQUENCE [LARGE SCALE GENOMIC DNA]</scope>
    <source>
        <strain evidence="3">C2-3</strain>
    </source>
</reference>
<accession>I0IL34</accession>
<reference evidence="2 3" key="1">
    <citation type="journal article" date="2012" name="J. Bacteriol.">
        <title>Complete Genome Sequence of Leptospirillum ferrooxidans Strain C2-3, Isolated from a Fresh Volcanic Ash Deposit on the Island of Miyake, Japan.</title>
        <authorList>
            <person name="Fujimura R."/>
            <person name="Sato Y."/>
            <person name="Nishizawa T."/>
            <person name="Oshima K."/>
            <person name="Kim S.-W."/>
            <person name="Hattori M."/>
            <person name="Kamijo T."/>
            <person name="Ohta H."/>
        </authorList>
    </citation>
    <scope>NUCLEOTIDE SEQUENCE [LARGE SCALE GENOMIC DNA]</scope>
    <source>
        <strain evidence="2 3">C2-3</strain>
    </source>
</reference>
<dbReference type="NCBIfam" id="TIGR00277">
    <property type="entry name" value="HDIG"/>
    <property type="match status" value="1"/>
</dbReference>
<dbReference type="InterPro" id="IPR052340">
    <property type="entry name" value="RNase_Y/CdgJ"/>
</dbReference>
<dbReference type="CDD" id="cd00077">
    <property type="entry name" value="HDc"/>
    <property type="match status" value="1"/>
</dbReference>
<dbReference type="GO" id="GO:0016787">
    <property type="term" value="F:hydrolase activity"/>
    <property type="evidence" value="ECO:0007669"/>
    <property type="project" value="UniProtKB-KW"/>
</dbReference>
<organism evidence="2 3">
    <name type="scientific">Leptospirillum ferrooxidans (strain C2-3)</name>
    <dbReference type="NCBI Taxonomy" id="1162668"/>
    <lineage>
        <taxon>Bacteria</taxon>
        <taxon>Pseudomonadati</taxon>
        <taxon>Nitrospirota</taxon>
        <taxon>Nitrospiria</taxon>
        <taxon>Nitrospirales</taxon>
        <taxon>Nitrospiraceae</taxon>
        <taxon>Leptospirillum</taxon>
    </lineage>
</organism>
<dbReference type="Gene3D" id="1.10.3210.10">
    <property type="entry name" value="Hypothetical protein af1432"/>
    <property type="match status" value="1"/>
</dbReference>
<dbReference type="InterPro" id="IPR013976">
    <property type="entry name" value="HDOD"/>
</dbReference>
<dbReference type="PANTHER" id="PTHR33525:SF3">
    <property type="entry name" value="RIBONUCLEASE Y"/>
    <property type="match status" value="1"/>
</dbReference>
<evidence type="ECO:0000313" key="2">
    <source>
        <dbReference type="EMBL" id="BAM05983.1"/>
    </source>
</evidence>
<dbReference type="InterPro" id="IPR006675">
    <property type="entry name" value="HDIG_dom"/>
</dbReference>
<dbReference type="EMBL" id="AP012342">
    <property type="protein sequence ID" value="BAM05983.1"/>
    <property type="molecule type" value="Genomic_DNA"/>
</dbReference>
<keyword evidence="3" id="KW-1185">Reference proteome</keyword>